<organism evidence="2 3">
    <name type="scientific">Actinomortierella ambigua</name>
    <dbReference type="NCBI Taxonomy" id="1343610"/>
    <lineage>
        <taxon>Eukaryota</taxon>
        <taxon>Fungi</taxon>
        <taxon>Fungi incertae sedis</taxon>
        <taxon>Mucoromycota</taxon>
        <taxon>Mortierellomycotina</taxon>
        <taxon>Mortierellomycetes</taxon>
        <taxon>Mortierellales</taxon>
        <taxon>Mortierellaceae</taxon>
        <taxon>Actinomortierella</taxon>
    </lineage>
</organism>
<feature type="transmembrane region" description="Helical" evidence="1">
    <location>
        <begin position="140"/>
        <end position="162"/>
    </location>
</feature>
<evidence type="ECO:0000313" key="2">
    <source>
        <dbReference type="EMBL" id="KAG0269468.1"/>
    </source>
</evidence>
<accession>A0A9P6QI56</accession>
<dbReference type="OrthoDB" id="2335499at2759"/>
<gene>
    <name evidence="2" type="ORF">DFQ27_003380</name>
</gene>
<feature type="transmembrane region" description="Helical" evidence="1">
    <location>
        <begin position="12"/>
        <end position="29"/>
    </location>
</feature>
<dbReference type="Proteomes" id="UP000807716">
    <property type="component" value="Unassembled WGS sequence"/>
</dbReference>
<keyword evidence="3" id="KW-1185">Reference proteome</keyword>
<sequence length="175" mass="19186">MSNTFLSQEQFVAVLAVYGLAASFGRWFPDADLIAADAHPVTYAPTLIAAGESARFLYAISLGVNIVRTLTLGLLEGAFFAFGFEEEKFESCNYFFLLASMVSVTKDLMLAGVVYAIPEVNMVAAEKAAEFIPVAAKVDLGFLLFSLVCLAKGLYQWTYAIGRDKRQVIKEKKDQ</sequence>
<dbReference type="EMBL" id="JAAAJB010000024">
    <property type="protein sequence ID" value="KAG0269468.1"/>
    <property type="molecule type" value="Genomic_DNA"/>
</dbReference>
<reference evidence="2" key="1">
    <citation type="journal article" date="2020" name="Fungal Divers.">
        <title>Resolving the Mortierellaceae phylogeny through synthesis of multi-gene phylogenetics and phylogenomics.</title>
        <authorList>
            <person name="Vandepol N."/>
            <person name="Liber J."/>
            <person name="Desiro A."/>
            <person name="Na H."/>
            <person name="Kennedy M."/>
            <person name="Barry K."/>
            <person name="Grigoriev I.V."/>
            <person name="Miller A.N."/>
            <person name="O'Donnell K."/>
            <person name="Stajich J.E."/>
            <person name="Bonito G."/>
        </authorList>
    </citation>
    <scope>NUCLEOTIDE SEQUENCE</scope>
    <source>
        <strain evidence="2">BC1065</strain>
    </source>
</reference>
<dbReference type="AlphaFoldDB" id="A0A9P6QI56"/>
<keyword evidence="1" id="KW-0812">Transmembrane</keyword>
<comment type="caution">
    <text evidence="2">The sequence shown here is derived from an EMBL/GenBank/DDBJ whole genome shotgun (WGS) entry which is preliminary data.</text>
</comment>
<name>A0A9P6QI56_9FUNG</name>
<proteinExistence type="predicted"/>
<protein>
    <submittedName>
        <fullName evidence="2">Uncharacterized protein</fullName>
    </submittedName>
</protein>
<evidence type="ECO:0000313" key="3">
    <source>
        <dbReference type="Proteomes" id="UP000807716"/>
    </source>
</evidence>
<keyword evidence="1" id="KW-0472">Membrane</keyword>
<keyword evidence="1" id="KW-1133">Transmembrane helix</keyword>
<evidence type="ECO:0000256" key="1">
    <source>
        <dbReference type="SAM" id="Phobius"/>
    </source>
</evidence>
<feature type="transmembrane region" description="Helical" evidence="1">
    <location>
        <begin position="94"/>
        <end position="117"/>
    </location>
</feature>
<feature type="transmembrane region" description="Helical" evidence="1">
    <location>
        <begin position="56"/>
        <end position="82"/>
    </location>
</feature>